<dbReference type="InterPro" id="IPR006059">
    <property type="entry name" value="SBP"/>
</dbReference>
<gene>
    <name evidence="3" type="ORF">K5V21_04455</name>
</gene>
<comment type="caution">
    <text evidence="3">The sequence shown here is derived from an EMBL/GenBank/DDBJ whole genome shotgun (WGS) entry which is preliminary data.</text>
</comment>
<dbReference type="PANTHER" id="PTHR43649">
    <property type="entry name" value="ARABINOSE-BINDING PROTEIN-RELATED"/>
    <property type="match status" value="1"/>
</dbReference>
<evidence type="ECO:0000259" key="2">
    <source>
        <dbReference type="Pfam" id="PF12010"/>
    </source>
</evidence>
<dbReference type="Pfam" id="PF13416">
    <property type="entry name" value="SBP_bac_8"/>
    <property type="match status" value="1"/>
</dbReference>
<feature type="domain" description="DUF3502" evidence="2">
    <location>
        <begin position="411"/>
        <end position="479"/>
    </location>
</feature>
<keyword evidence="1" id="KW-0732">Signal</keyword>
<dbReference type="Proteomes" id="UP001299068">
    <property type="component" value="Unassembled WGS sequence"/>
</dbReference>
<feature type="signal peptide" evidence="1">
    <location>
        <begin position="1"/>
        <end position="24"/>
    </location>
</feature>
<evidence type="ECO:0000313" key="3">
    <source>
        <dbReference type="EMBL" id="MBY0754704.1"/>
    </source>
</evidence>
<reference evidence="3 4" key="1">
    <citation type="journal article" date="2021" name="Cell Host Microbe">
        <title>in vivo commensal control of Clostridioides difficile virulence.</title>
        <authorList>
            <person name="Girinathan B.P."/>
            <person name="Dibenedetto N."/>
            <person name="Worley J.N."/>
            <person name="Peltier J."/>
            <person name="Arrieta-Ortiz M.L."/>
            <person name="Rupa Christinal Immanuel S."/>
            <person name="Lavin R."/>
            <person name="Delaney M.L."/>
            <person name="Cummins C."/>
            <person name="Hoffmann M."/>
            <person name="Luo Y."/>
            <person name="Gonzalez-Escalona N."/>
            <person name="Allard M."/>
            <person name="Onderdonk A.B."/>
            <person name="Gerber G.K."/>
            <person name="Sonenshein A.L."/>
            <person name="Baliga N."/>
            <person name="Dupuy B."/>
            <person name="Bry L."/>
        </authorList>
    </citation>
    <scope>NUCLEOTIDE SEQUENCE [LARGE SCALE GENOMIC DNA]</scope>
    <source>
        <strain evidence="3 4">DSM 599</strain>
    </source>
</reference>
<dbReference type="RefSeq" id="WP_221859678.1">
    <property type="nucleotide sequence ID" value="NZ_JAIKTU010000003.1"/>
</dbReference>
<keyword evidence="4" id="KW-1185">Reference proteome</keyword>
<dbReference type="InterPro" id="IPR050490">
    <property type="entry name" value="Bact_solute-bd_prot1"/>
</dbReference>
<organism evidence="3 4">
    <name type="scientific">Clostridium sardiniense</name>
    <name type="common">Clostridium absonum</name>
    <dbReference type="NCBI Taxonomy" id="29369"/>
    <lineage>
        <taxon>Bacteria</taxon>
        <taxon>Bacillati</taxon>
        <taxon>Bacillota</taxon>
        <taxon>Clostridia</taxon>
        <taxon>Eubacteriales</taxon>
        <taxon>Clostridiaceae</taxon>
        <taxon>Clostridium</taxon>
    </lineage>
</organism>
<dbReference type="EMBL" id="JAIKTU010000003">
    <property type="protein sequence ID" value="MBY0754704.1"/>
    <property type="molecule type" value="Genomic_DNA"/>
</dbReference>
<sequence>MMKLKKIVALAACAVLTTTTILTGCGKSTETSGKNGDVTTLTWYSIGQEPKDLKLVLDEANKYLEEKINVNLDMKFVDFGDYNQKMSVVINSGEDYDLAFTCSWAGDYLGNARKGAFLELDPYLDNQGKDMKAEIDQRFWDGAKIDGKTYAIPNQKELGVAPSWVFTKEYVDKYNIPYKDIHTLEDLEPWLKVIKEKEPNVTPLYITKGFSFTTFFDQLVDPVGIDLNDKDLKIKNMFETPEMKKALETLRRYYKAGYINTDSATAQDDKAKKRFVTKADGQPYADAIWSKDLKYPVVSSTITDTWITNGSTTGSMIAVSKNSKNPEKAVEFLNLLNTDEYLRNLINYGIEGTHYKKTGDKKIELINPEEKKYDVPYFAMGNLFKTYIVGDEPETKWKEFEAFNDAAKVSPILGFKFDPSKVSTEIAAVNNVLEEFKATIYSGSVDVDEYLGKLNAKLKEQGIDKIITEMQAQVDEWKKTNNK</sequence>
<protein>
    <submittedName>
        <fullName evidence="3">ABC transporter substrate-binding protein</fullName>
    </submittedName>
</protein>
<dbReference type="PANTHER" id="PTHR43649:SF17">
    <property type="entry name" value="ABC TRANSPORTER SOLUTE BINDING PROTEIN-SUGAR TRANSPORT"/>
    <property type="match status" value="1"/>
</dbReference>
<evidence type="ECO:0000313" key="4">
    <source>
        <dbReference type="Proteomes" id="UP001299068"/>
    </source>
</evidence>
<dbReference type="Gene3D" id="3.40.190.10">
    <property type="entry name" value="Periplasmic binding protein-like II"/>
    <property type="match status" value="1"/>
</dbReference>
<dbReference type="Pfam" id="PF12010">
    <property type="entry name" value="DUF3502"/>
    <property type="match status" value="1"/>
</dbReference>
<evidence type="ECO:0000256" key="1">
    <source>
        <dbReference type="SAM" id="SignalP"/>
    </source>
</evidence>
<proteinExistence type="predicted"/>
<name>A0ABS7KV65_CLOSR</name>
<dbReference type="InterPro" id="IPR022627">
    <property type="entry name" value="DUF3502"/>
</dbReference>
<feature type="chain" id="PRO_5046583138" evidence="1">
    <location>
        <begin position="25"/>
        <end position="483"/>
    </location>
</feature>
<dbReference type="PROSITE" id="PS51257">
    <property type="entry name" value="PROKAR_LIPOPROTEIN"/>
    <property type="match status" value="1"/>
</dbReference>
<dbReference type="SUPFAM" id="SSF53850">
    <property type="entry name" value="Periplasmic binding protein-like II"/>
    <property type="match status" value="1"/>
</dbReference>
<accession>A0ABS7KV65</accession>